<evidence type="ECO:0000313" key="2">
    <source>
        <dbReference type="Proteomes" id="UP000469523"/>
    </source>
</evidence>
<proteinExistence type="predicted"/>
<evidence type="ECO:0000313" key="1">
    <source>
        <dbReference type="EMBL" id="MSU02447.1"/>
    </source>
</evidence>
<reference evidence="1 2" key="1">
    <citation type="submission" date="2019-09" db="EMBL/GenBank/DDBJ databases">
        <title>In-depth cultivation of the pig gut microbiome towards novel bacterial diversity and tailored functional studies.</title>
        <authorList>
            <person name="Wylensek D."/>
            <person name="Hitch T.C.A."/>
            <person name="Clavel T."/>
        </authorList>
    </citation>
    <scope>NUCLEOTIDE SEQUENCE [LARGE SCALE GENOMIC DNA]</scope>
    <source>
        <strain evidence="1 2">WCA3-693-APC-4?</strain>
    </source>
</reference>
<dbReference type="Proteomes" id="UP000469523">
    <property type="component" value="Unassembled WGS sequence"/>
</dbReference>
<protein>
    <submittedName>
        <fullName evidence="1">Uncharacterized protein</fullName>
    </submittedName>
</protein>
<name>A0A6N7XXA4_9FIRM</name>
<dbReference type="AlphaFoldDB" id="A0A6N7XXA4"/>
<dbReference type="RefSeq" id="WP_154441318.1">
    <property type="nucleotide sequence ID" value="NZ_VUNQ01000033.1"/>
</dbReference>
<accession>A0A6N7XXA4</accession>
<gene>
    <name evidence="1" type="ORF">FYJ83_13375</name>
</gene>
<sequence>MKKFIISLLVLVLILLILSLNYKEETYVLQGTFLCKELPFSSMVFDTADNFTYYYYYLDSDNNQKEDKGIFSSNPNSPSSYIINSEVFDNEAISLEKNKFKITIDDNIYTFKRFHHTPMIILIDD</sequence>
<keyword evidence="2" id="KW-1185">Reference proteome</keyword>
<organism evidence="1 2">
    <name type="scientific">Tissierella pigra</name>
    <dbReference type="NCBI Taxonomy" id="2607614"/>
    <lineage>
        <taxon>Bacteria</taxon>
        <taxon>Bacillati</taxon>
        <taxon>Bacillota</taxon>
        <taxon>Tissierellia</taxon>
        <taxon>Tissierellales</taxon>
        <taxon>Tissierellaceae</taxon>
        <taxon>Tissierella</taxon>
    </lineage>
</organism>
<dbReference type="EMBL" id="VUNQ01000033">
    <property type="protein sequence ID" value="MSU02447.1"/>
    <property type="molecule type" value="Genomic_DNA"/>
</dbReference>
<comment type="caution">
    <text evidence="1">The sequence shown here is derived from an EMBL/GenBank/DDBJ whole genome shotgun (WGS) entry which is preliminary data.</text>
</comment>